<dbReference type="Proteomes" id="UP001234202">
    <property type="component" value="Unassembled WGS sequence"/>
</dbReference>
<evidence type="ECO:0000313" key="2">
    <source>
        <dbReference type="Proteomes" id="UP001234202"/>
    </source>
</evidence>
<gene>
    <name evidence="1" type="ORF">QFC24_003538</name>
</gene>
<comment type="caution">
    <text evidence="1">The sequence shown here is derived from an EMBL/GenBank/DDBJ whole genome shotgun (WGS) entry which is preliminary data.</text>
</comment>
<keyword evidence="2" id="KW-1185">Reference proteome</keyword>
<organism evidence="1 2">
    <name type="scientific">Naganishia onofrii</name>
    <dbReference type="NCBI Taxonomy" id="1851511"/>
    <lineage>
        <taxon>Eukaryota</taxon>
        <taxon>Fungi</taxon>
        <taxon>Dikarya</taxon>
        <taxon>Basidiomycota</taxon>
        <taxon>Agaricomycotina</taxon>
        <taxon>Tremellomycetes</taxon>
        <taxon>Filobasidiales</taxon>
        <taxon>Filobasidiaceae</taxon>
        <taxon>Naganishia</taxon>
    </lineage>
</organism>
<protein>
    <submittedName>
        <fullName evidence="1">Uncharacterized protein</fullName>
    </submittedName>
</protein>
<accession>A0ACC2XK65</accession>
<sequence>MPEPIEAEFAQPPIFTSEQEKHLQHLPRGDLADDPDLHPSATTTAAPSVHDHTTGDIENAEKVTIVEFEPGAGENPKEWGKGKKWFVTMGMSALCLAVALGSAMPTGNLPGQRKDLHVSSEAINLSITLFVVGFGVGPLLFAPLSEMIGRKPVYMISMFFYFIFTLPSALAQNIGTMLVCRLIAGTASSAPMTNVGGTIADIWDANERGTPMAVFSLTIFMGPCLGPLIGGWIAIGTHGWRWIYWVLFIFLGCIFVFTCFAPETYAPILLKKKAARLRKEHNTNAYRAQHEMNQVSLSHTLKIALTRPFIFMFCEPIVLCILLYLLFFAFPIAFEEVRGWNTGLTGTAFIAVMLGIAIAFGALQYQEVLYARATVDGARAEARLYPMMLGALILPVALFIFAFTGGYEWVHWIGPCVGGCLFGLAMLLIYVSANSYIVDSYVSFAASAMAAKTLMRSLAGASVPLWVTQMFHNMGFQYAGLLLALIACVIAPIPYIFFFKGGAVRKRSTRATQ</sequence>
<name>A0ACC2XK65_9TREE</name>
<reference evidence="1" key="1">
    <citation type="submission" date="2023-04" db="EMBL/GenBank/DDBJ databases">
        <title>Draft Genome sequencing of Naganishia species isolated from polar environments using Oxford Nanopore Technology.</title>
        <authorList>
            <person name="Leo P."/>
            <person name="Venkateswaran K."/>
        </authorList>
    </citation>
    <scope>NUCLEOTIDE SEQUENCE</scope>
    <source>
        <strain evidence="1">DBVPG 5303</strain>
    </source>
</reference>
<evidence type="ECO:0000313" key="1">
    <source>
        <dbReference type="EMBL" id="KAJ9123764.1"/>
    </source>
</evidence>
<proteinExistence type="predicted"/>
<dbReference type="EMBL" id="JASBWV010000011">
    <property type="protein sequence ID" value="KAJ9123764.1"/>
    <property type="molecule type" value="Genomic_DNA"/>
</dbReference>